<keyword evidence="1" id="KW-1133">Transmembrane helix</keyword>
<evidence type="ECO:0000313" key="3">
    <source>
        <dbReference type="Proteomes" id="UP000494172"/>
    </source>
</evidence>
<feature type="transmembrane region" description="Helical" evidence="1">
    <location>
        <begin position="6"/>
        <end position="23"/>
    </location>
</feature>
<reference evidence="2 3" key="1">
    <citation type="submission" date="2019-09" db="EMBL/GenBank/DDBJ databases">
        <authorList>
            <person name="Depoorter E."/>
        </authorList>
    </citation>
    <scope>NUCLEOTIDE SEQUENCE [LARGE SCALE GENOMIC DNA]</scope>
    <source>
        <strain evidence="2">LMG 24066</strain>
    </source>
</reference>
<keyword evidence="1" id="KW-0812">Transmembrane</keyword>
<dbReference type="EMBL" id="CABVPX010000009">
    <property type="protein sequence ID" value="VWB58213.1"/>
    <property type="molecule type" value="Genomic_DNA"/>
</dbReference>
<sequence length="92" mass="9777">MSIESVSGLIGGLFGPVIGKILGKFRPWKVFFASIVLIYLGLFVAGLVVVGFKATASRFGELFTPFALLVFVGLSAAITLVAYLGRATHKNK</sequence>
<proteinExistence type="predicted"/>
<evidence type="ECO:0000256" key="1">
    <source>
        <dbReference type="SAM" id="Phobius"/>
    </source>
</evidence>
<organism evidence="2 3">
    <name type="scientific">Burkholderia arboris</name>
    <dbReference type="NCBI Taxonomy" id="488730"/>
    <lineage>
        <taxon>Bacteria</taxon>
        <taxon>Pseudomonadati</taxon>
        <taxon>Pseudomonadota</taxon>
        <taxon>Betaproteobacteria</taxon>
        <taxon>Burkholderiales</taxon>
        <taxon>Burkholderiaceae</taxon>
        <taxon>Burkholderia</taxon>
        <taxon>Burkholderia cepacia complex</taxon>
    </lineage>
</organism>
<comment type="caution">
    <text evidence="2">The sequence shown here is derived from an EMBL/GenBank/DDBJ whole genome shotgun (WGS) entry which is preliminary data.</text>
</comment>
<gene>
    <name evidence="2" type="ORF">BAR24066_02683</name>
</gene>
<feature type="transmembrane region" description="Helical" evidence="1">
    <location>
        <begin position="30"/>
        <end position="50"/>
    </location>
</feature>
<name>A0A9Q9SHQ9_9BURK</name>
<dbReference type="RefSeq" id="WP_174992611.1">
    <property type="nucleotide sequence ID" value="NZ_CABVPX010000009.1"/>
</dbReference>
<dbReference type="Proteomes" id="UP000494172">
    <property type="component" value="Unassembled WGS sequence"/>
</dbReference>
<evidence type="ECO:0000313" key="2">
    <source>
        <dbReference type="EMBL" id="VWB58213.1"/>
    </source>
</evidence>
<keyword evidence="1" id="KW-0472">Membrane</keyword>
<accession>A0A9Q9SHQ9</accession>
<feature type="transmembrane region" description="Helical" evidence="1">
    <location>
        <begin position="62"/>
        <end position="84"/>
    </location>
</feature>
<dbReference type="AlphaFoldDB" id="A0A9Q9SHQ9"/>
<protein>
    <submittedName>
        <fullName evidence="2">Uncharacterized protein</fullName>
    </submittedName>
</protein>